<evidence type="ECO:0000313" key="2">
    <source>
        <dbReference type="EMBL" id="KAK2569380.1"/>
    </source>
</evidence>
<accession>A0AAD9QYD1</accession>
<gene>
    <name evidence="2" type="ORF">P5673_006302</name>
</gene>
<keyword evidence="3" id="KW-1185">Reference proteome</keyword>
<feature type="region of interest" description="Disordered" evidence="1">
    <location>
        <begin position="41"/>
        <end position="68"/>
    </location>
</feature>
<evidence type="ECO:0000256" key="1">
    <source>
        <dbReference type="SAM" id="MobiDB-lite"/>
    </source>
</evidence>
<organism evidence="2 3">
    <name type="scientific">Acropora cervicornis</name>
    <name type="common">Staghorn coral</name>
    <dbReference type="NCBI Taxonomy" id="6130"/>
    <lineage>
        <taxon>Eukaryota</taxon>
        <taxon>Metazoa</taxon>
        <taxon>Cnidaria</taxon>
        <taxon>Anthozoa</taxon>
        <taxon>Hexacorallia</taxon>
        <taxon>Scleractinia</taxon>
        <taxon>Astrocoeniina</taxon>
        <taxon>Acroporidae</taxon>
        <taxon>Acropora</taxon>
    </lineage>
</organism>
<evidence type="ECO:0000313" key="3">
    <source>
        <dbReference type="Proteomes" id="UP001249851"/>
    </source>
</evidence>
<proteinExistence type="predicted"/>
<dbReference type="EMBL" id="JARQWQ010000010">
    <property type="protein sequence ID" value="KAK2569380.1"/>
    <property type="molecule type" value="Genomic_DNA"/>
</dbReference>
<dbReference type="AlphaFoldDB" id="A0AAD9QYD1"/>
<dbReference type="Proteomes" id="UP001249851">
    <property type="component" value="Unassembled WGS sequence"/>
</dbReference>
<protein>
    <submittedName>
        <fullName evidence="2">Uncharacterized protein</fullName>
    </submittedName>
</protein>
<sequence>MGRGGSCACADGRKLVNLVNGTSGRVARALYLDDEMRFRPGGRFQPERAKPSDTWPLGQAGRERNVGP</sequence>
<reference evidence="2" key="1">
    <citation type="journal article" date="2023" name="G3 (Bethesda)">
        <title>Whole genome assembly and annotation of the endangered Caribbean coral Acropora cervicornis.</title>
        <authorList>
            <person name="Selwyn J.D."/>
            <person name="Vollmer S.V."/>
        </authorList>
    </citation>
    <scope>NUCLEOTIDE SEQUENCE</scope>
    <source>
        <strain evidence="2">K2</strain>
    </source>
</reference>
<comment type="caution">
    <text evidence="2">The sequence shown here is derived from an EMBL/GenBank/DDBJ whole genome shotgun (WGS) entry which is preliminary data.</text>
</comment>
<reference evidence="2" key="2">
    <citation type="journal article" date="2023" name="Science">
        <title>Genomic signatures of disease resistance in endangered staghorn corals.</title>
        <authorList>
            <person name="Vollmer S.V."/>
            <person name="Selwyn J.D."/>
            <person name="Despard B.A."/>
            <person name="Roesel C.L."/>
        </authorList>
    </citation>
    <scope>NUCLEOTIDE SEQUENCE</scope>
    <source>
        <strain evidence="2">K2</strain>
    </source>
</reference>
<name>A0AAD9QYD1_ACRCE</name>